<dbReference type="Proteomes" id="UP000325313">
    <property type="component" value="Unassembled WGS sequence"/>
</dbReference>
<comment type="caution">
    <text evidence="2">The sequence shown here is derived from an EMBL/GenBank/DDBJ whole genome shotgun (WGS) entry which is preliminary data.</text>
</comment>
<reference evidence="2 3" key="1">
    <citation type="submission" date="2019-05" db="EMBL/GenBank/DDBJ databases">
        <title>Emergence of the Ug99 lineage of the wheat stem rust pathogen through somatic hybridization.</title>
        <authorList>
            <person name="Li F."/>
            <person name="Upadhyaya N.M."/>
            <person name="Sperschneider J."/>
            <person name="Matny O."/>
            <person name="Nguyen-Phuc H."/>
            <person name="Mago R."/>
            <person name="Raley C."/>
            <person name="Miller M.E."/>
            <person name="Silverstein K.A.T."/>
            <person name="Henningsen E."/>
            <person name="Hirsch C.D."/>
            <person name="Visser B."/>
            <person name="Pretorius Z.A."/>
            <person name="Steffenson B.J."/>
            <person name="Schwessinger B."/>
            <person name="Dodds P.N."/>
            <person name="Figueroa M."/>
        </authorList>
    </citation>
    <scope>NUCLEOTIDE SEQUENCE [LARGE SCALE GENOMIC DNA]</scope>
    <source>
        <strain evidence="2 3">Ug99</strain>
    </source>
</reference>
<feature type="region of interest" description="Disordered" evidence="1">
    <location>
        <begin position="92"/>
        <end position="226"/>
    </location>
</feature>
<accession>A0A5B0N2I2</accession>
<evidence type="ECO:0000256" key="1">
    <source>
        <dbReference type="SAM" id="MobiDB-lite"/>
    </source>
</evidence>
<name>A0A5B0N2I2_PUCGR</name>
<dbReference type="AlphaFoldDB" id="A0A5B0N2I2"/>
<dbReference type="SUPFAM" id="SSF50249">
    <property type="entry name" value="Nucleic acid-binding proteins"/>
    <property type="match status" value="1"/>
</dbReference>
<dbReference type="Gene3D" id="2.40.50.140">
    <property type="entry name" value="Nucleic acid-binding proteins"/>
    <property type="match status" value="1"/>
</dbReference>
<feature type="compositionally biased region" description="Polar residues" evidence="1">
    <location>
        <begin position="176"/>
        <end position="207"/>
    </location>
</feature>
<dbReference type="EMBL" id="VDEP01000439">
    <property type="protein sequence ID" value="KAA1082189.1"/>
    <property type="molecule type" value="Genomic_DNA"/>
</dbReference>
<evidence type="ECO:0000313" key="3">
    <source>
        <dbReference type="Proteomes" id="UP000325313"/>
    </source>
</evidence>
<organism evidence="2 3">
    <name type="scientific">Puccinia graminis f. sp. tritici</name>
    <dbReference type="NCBI Taxonomy" id="56615"/>
    <lineage>
        <taxon>Eukaryota</taxon>
        <taxon>Fungi</taxon>
        <taxon>Dikarya</taxon>
        <taxon>Basidiomycota</taxon>
        <taxon>Pucciniomycotina</taxon>
        <taxon>Pucciniomycetes</taxon>
        <taxon>Pucciniales</taxon>
        <taxon>Pucciniaceae</taxon>
        <taxon>Puccinia</taxon>
    </lineage>
</organism>
<feature type="compositionally biased region" description="Acidic residues" evidence="1">
    <location>
        <begin position="127"/>
        <end position="136"/>
    </location>
</feature>
<gene>
    <name evidence="2" type="ORF">PGTUg99_026133</name>
</gene>
<protein>
    <submittedName>
        <fullName evidence="2">Uncharacterized protein</fullName>
    </submittedName>
</protein>
<dbReference type="InterPro" id="IPR012340">
    <property type="entry name" value="NA-bd_OB-fold"/>
</dbReference>
<sequence length="412" mass="45329">MSSKRFIVFGNPPTPQQLRTWSISSPDIPITWQTRTIYDSISQADDQQSGSKHDCTTDQLVANSQQALSSDPPRHPSSANEHSTLLLTLPSASVGHSKHPGDITASSESLDLNQGSRKRPRLQTPEERDDEVDTDQDVSKDFPGNGHDAAATNSDSMDYYQSQLDYRDSFDEGSGDISSLTPTPGNRTSCLLSNPPQELTNDPSPASGTLRPPSQQQSQSYSESMVVNPPQWHFDSRSCTPLDQLENHPKSPYSILFYLSDKKGLSTIELKKPRKDGSSAVDIAHFECIDDSGSSLKLVLWDDVAESLDRACSVGDIVYLSGPSPPPTLFLLFGRLTKMKTGFLLAVGIAISTYQGKPQASSTFGTRAQICYRLRPTHASHLQLYCPDLRLAYDPTTRRVSQLVDWAKSAFF</sequence>
<feature type="compositionally biased region" description="Polar residues" evidence="1">
    <location>
        <begin position="104"/>
        <end position="115"/>
    </location>
</feature>
<feature type="compositionally biased region" description="Polar residues" evidence="1">
    <location>
        <begin position="151"/>
        <end position="164"/>
    </location>
</feature>
<proteinExistence type="predicted"/>
<feature type="compositionally biased region" description="Low complexity" evidence="1">
    <location>
        <begin position="214"/>
        <end position="224"/>
    </location>
</feature>
<evidence type="ECO:0000313" key="2">
    <source>
        <dbReference type="EMBL" id="KAA1082189.1"/>
    </source>
</evidence>